<reference evidence="5" key="1">
    <citation type="submission" date="2019-06" db="EMBL/GenBank/DDBJ databases">
        <authorList>
            <person name="Broberg M."/>
        </authorList>
    </citation>
    <scope>NUCLEOTIDE SEQUENCE [LARGE SCALE GENOMIC DNA]</scope>
</reference>
<dbReference type="Pfam" id="PF20789">
    <property type="entry name" value="4HBT_3C"/>
    <property type="match status" value="1"/>
</dbReference>
<dbReference type="GO" id="GO:0009062">
    <property type="term" value="P:fatty acid catabolic process"/>
    <property type="evidence" value="ECO:0007669"/>
    <property type="project" value="TreeGrafter"/>
</dbReference>
<protein>
    <recommendedName>
        <fullName evidence="6">Acyl-CoA thioesterase II</fullName>
    </recommendedName>
</protein>
<name>A0A9N9UND7_9HYPO</name>
<dbReference type="InterPro" id="IPR049450">
    <property type="entry name" value="ACOT8-like_C"/>
</dbReference>
<dbReference type="Proteomes" id="UP000754883">
    <property type="component" value="Unassembled WGS sequence"/>
</dbReference>
<dbReference type="CDD" id="cd03444">
    <property type="entry name" value="Thioesterase_II_repeat1"/>
    <property type="match status" value="1"/>
</dbReference>
<dbReference type="AlphaFoldDB" id="A0A9N9UND7"/>
<dbReference type="PANTHER" id="PTHR11066:SF34">
    <property type="entry name" value="ACYL-COENZYME A THIOESTERASE 8"/>
    <property type="match status" value="1"/>
</dbReference>
<evidence type="ECO:0000256" key="1">
    <source>
        <dbReference type="SAM" id="MobiDB-lite"/>
    </source>
</evidence>
<feature type="region of interest" description="Disordered" evidence="1">
    <location>
        <begin position="192"/>
        <end position="211"/>
    </location>
</feature>
<evidence type="ECO:0000313" key="5">
    <source>
        <dbReference type="Proteomes" id="UP000754883"/>
    </source>
</evidence>
<dbReference type="SUPFAM" id="SSF54637">
    <property type="entry name" value="Thioesterase/thiol ester dehydrase-isomerase"/>
    <property type="match status" value="2"/>
</dbReference>
<organism evidence="4 5">
    <name type="scientific">Clonostachys byssicola</name>
    <dbReference type="NCBI Taxonomy" id="160290"/>
    <lineage>
        <taxon>Eukaryota</taxon>
        <taxon>Fungi</taxon>
        <taxon>Dikarya</taxon>
        <taxon>Ascomycota</taxon>
        <taxon>Pezizomycotina</taxon>
        <taxon>Sordariomycetes</taxon>
        <taxon>Hypocreomycetidae</taxon>
        <taxon>Hypocreales</taxon>
        <taxon>Bionectriaceae</taxon>
        <taxon>Clonostachys</taxon>
    </lineage>
</organism>
<dbReference type="CDD" id="cd03445">
    <property type="entry name" value="Thioesterase_II_repeat2"/>
    <property type="match status" value="1"/>
</dbReference>
<accession>A0A9N9UND7</accession>
<keyword evidence="5" id="KW-1185">Reference proteome</keyword>
<evidence type="ECO:0000313" key="4">
    <source>
        <dbReference type="EMBL" id="CAG9990993.1"/>
    </source>
</evidence>
<comment type="caution">
    <text evidence="4">The sequence shown here is derived from an EMBL/GenBank/DDBJ whole genome shotgun (WGS) entry which is preliminary data.</text>
</comment>
<gene>
    <name evidence="4" type="ORF">CBYS24578_00007220</name>
</gene>
<evidence type="ECO:0000259" key="3">
    <source>
        <dbReference type="Pfam" id="PF20789"/>
    </source>
</evidence>
<proteinExistence type="predicted"/>
<evidence type="ECO:0008006" key="6">
    <source>
        <dbReference type="Google" id="ProtNLM"/>
    </source>
</evidence>
<feature type="domain" description="Acyl-CoA thioesterase-like N-terminal HotDog" evidence="2">
    <location>
        <begin position="34"/>
        <end position="116"/>
    </location>
</feature>
<sequence length="365" mass="40460">MANANANALLSWAQSFTPAPEKGKDVYRATETPWHPIWGRGVFGGVLLGQSLAVAQDTVPSNFVAHSLHGSFILSAKTTVPTFYHVERLRDGKSVASRVVKAFQSGDCVFTATISFFVKSPSTKRGMNHQVSMPPEILKQGPPSGLGQDVDPALLAEAGQTRNGSMYECVRIPPVRSEDQPERQKLRQWIRARGPAAREQNSSKRFDDPASSQRAHLAALAYMTDNYFIGTVARAHGGKRFNNQQSIQPIISSLLDVKTETRDVVGSFDGLAQEEAEEYTRDSTKTDADRANIQLMLTLDHSIYFHNQAAIRADDWMLAEMETPWAGDERGLVVQRVWNRDGTLVASCFQEGMIRLSRDKPQNKL</sequence>
<dbReference type="GO" id="GO:0006637">
    <property type="term" value="P:acyl-CoA metabolic process"/>
    <property type="evidence" value="ECO:0007669"/>
    <property type="project" value="InterPro"/>
</dbReference>
<dbReference type="InterPro" id="IPR029069">
    <property type="entry name" value="HotDog_dom_sf"/>
</dbReference>
<dbReference type="PANTHER" id="PTHR11066">
    <property type="entry name" value="ACYL-COA THIOESTERASE"/>
    <property type="match status" value="1"/>
</dbReference>
<dbReference type="EMBL" id="CABFNO020001476">
    <property type="protein sequence ID" value="CAG9990993.1"/>
    <property type="molecule type" value="Genomic_DNA"/>
</dbReference>
<dbReference type="GO" id="GO:0047617">
    <property type="term" value="F:fatty acyl-CoA hydrolase activity"/>
    <property type="evidence" value="ECO:0007669"/>
    <property type="project" value="InterPro"/>
</dbReference>
<feature type="domain" description="Acyl-CoA thioesterase-like C-terminal" evidence="3">
    <location>
        <begin position="166"/>
        <end position="354"/>
    </location>
</feature>
<reference evidence="4 5" key="2">
    <citation type="submission" date="2021-10" db="EMBL/GenBank/DDBJ databases">
        <authorList>
            <person name="Piombo E."/>
        </authorList>
    </citation>
    <scope>NUCLEOTIDE SEQUENCE [LARGE SCALE GENOMIC DNA]</scope>
</reference>
<dbReference type="InterPro" id="IPR003703">
    <property type="entry name" value="Acyl_CoA_thio"/>
</dbReference>
<dbReference type="GO" id="GO:0005782">
    <property type="term" value="C:peroxisomal matrix"/>
    <property type="evidence" value="ECO:0007669"/>
    <property type="project" value="UniProtKB-SubCell"/>
</dbReference>
<evidence type="ECO:0000259" key="2">
    <source>
        <dbReference type="Pfam" id="PF13622"/>
    </source>
</evidence>
<dbReference type="Gene3D" id="3.10.129.10">
    <property type="entry name" value="Hotdog Thioesterase"/>
    <property type="match status" value="2"/>
</dbReference>
<dbReference type="OrthoDB" id="68328at2759"/>
<dbReference type="Pfam" id="PF13622">
    <property type="entry name" value="4HBT_3"/>
    <property type="match status" value="1"/>
</dbReference>
<dbReference type="InterPro" id="IPR049449">
    <property type="entry name" value="TesB_ACOT8-like_N"/>
</dbReference>